<dbReference type="AlphaFoldDB" id="A0A9K3MWH8"/>
<dbReference type="Gramene" id="mRNA:HanXRQr2_Chr12g0545661">
    <property type="protein sequence ID" value="CDS:HanXRQr2_Chr12g0545661.1"/>
    <property type="gene ID" value="HanXRQr2_Chr12g0545661"/>
</dbReference>
<comment type="caution">
    <text evidence="2">The sequence shown here is derived from an EMBL/GenBank/DDBJ whole genome shotgun (WGS) entry which is preliminary data.</text>
</comment>
<sequence length="53" mass="6089">MTMVESTTNRKHSPEYIQEQGITGRAQKQLKMSKEGTLYANCQKRPSQCKQSK</sequence>
<evidence type="ECO:0000256" key="1">
    <source>
        <dbReference type="SAM" id="MobiDB-lite"/>
    </source>
</evidence>
<protein>
    <submittedName>
        <fullName evidence="2">Uncharacterized protein</fullName>
    </submittedName>
</protein>
<organism evidence="2 3">
    <name type="scientific">Helianthus annuus</name>
    <name type="common">Common sunflower</name>
    <dbReference type="NCBI Taxonomy" id="4232"/>
    <lineage>
        <taxon>Eukaryota</taxon>
        <taxon>Viridiplantae</taxon>
        <taxon>Streptophyta</taxon>
        <taxon>Embryophyta</taxon>
        <taxon>Tracheophyta</taxon>
        <taxon>Spermatophyta</taxon>
        <taxon>Magnoliopsida</taxon>
        <taxon>eudicotyledons</taxon>
        <taxon>Gunneridae</taxon>
        <taxon>Pentapetalae</taxon>
        <taxon>asterids</taxon>
        <taxon>campanulids</taxon>
        <taxon>Asterales</taxon>
        <taxon>Asteraceae</taxon>
        <taxon>Asteroideae</taxon>
        <taxon>Heliantheae alliance</taxon>
        <taxon>Heliantheae</taxon>
        <taxon>Helianthus</taxon>
    </lineage>
</organism>
<proteinExistence type="predicted"/>
<feature type="region of interest" description="Disordered" evidence="1">
    <location>
        <begin position="1"/>
        <end position="30"/>
    </location>
</feature>
<name>A0A9K3MWH8_HELAN</name>
<reference evidence="2" key="1">
    <citation type="journal article" date="2017" name="Nature">
        <title>The sunflower genome provides insights into oil metabolism, flowering and Asterid evolution.</title>
        <authorList>
            <person name="Badouin H."/>
            <person name="Gouzy J."/>
            <person name="Grassa C.J."/>
            <person name="Murat F."/>
            <person name="Staton S.E."/>
            <person name="Cottret L."/>
            <person name="Lelandais-Briere C."/>
            <person name="Owens G.L."/>
            <person name="Carrere S."/>
            <person name="Mayjonade B."/>
            <person name="Legrand L."/>
            <person name="Gill N."/>
            <person name="Kane N.C."/>
            <person name="Bowers J.E."/>
            <person name="Hubner S."/>
            <person name="Bellec A."/>
            <person name="Berard A."/>
            <person name="Berges H."/>
            <person name="Blanchet N."/>
            <person name="Boniface M.C."/>
            <person name="Brunel D."/>
            <person name="Catrice O."/>
            <person name="Chaidir N."/>
            <person name="Claudel C."/>
            <person name="Donnadieu C."/>
            <person name="Faraut T."/>
            <person name="Fievet G."/>
            <person name="Helmstetter N."/>
            <person name="King M."/>
            <person name="Knapp S.J."/>
            <person name="Lai Z."/>
            <person name="Le Paslier M.C."/>
            <person name="Lippi Y."/>
            <person name="Lorenzon L."/>
            <person name="Mandel J.R."/>
            <person name="Marage G."/>
            <person name="Marchand G."/>
            <person name="Marquand E."/>
            <person name="Bret-Mestries E."/>
            <person name="Morien E."/>
            <person name="Nambeesan S."/>
            <person name="Nguyen T."/>
            <person name="Pegot-Espagnet P."/>
            <person name="Pouilly N."/>
            <person name="Raftis F."/>
            <person name="Sallet E."/>
            <person name="Schiex T."/>
            <person name="Thomas J."/>
            <person name="Vandecasteele C."/>
            <person name="Vares D."/>
            <person name="Vear F."/>
            <person name="Vautrin S."/>
            <person name="Crespi M."/>
            <person name="Mangin B."/>
            <person name="Burke J.M."/>
            <person name="Salse J."/>
            <person name="Munos S."/>
            <person name="Vincourt P."/>
            <person name="Rieseberg L.H."/>
            <person name="Langlade N.B."/>
        </authorList>
    </citation>
    <scope>NUCLEOTIDE SEQUENCE</scope>
    <source>
        <tissue evidence="2">Leaves</tissue>
    </source>
</reference>
<gene>
    <name evidence="2" type="ORF">HanXRQr2_Chr12g0545661</name>
</gene>
<dbReference type="EMBL" id="MNCJ02000327">
    <property type="protein sequence ID" value="KAF5778281.1"/>
    <property type="molecule type" value="Genomic_DNA"/>
</dbReference>
<reference evidence="2" key="2">
    <citation type="submission" date="2020-06" db="EMBL/GenBank/DDBJ databases">
        <title>Helianthus annuus Genome sequencing and assembly Release 2.</title>
        <authorList>
            <person name="Gouzy J."/>
            <person name="Langlade N."/>
            <person name="Munos S."/>
        </authorList>
    </citation>
    <scope>NUCLEOTIDE SEQUENCE</scope>
    <source>
        <tissue evidence="2">Leaves</tissue>
    </source>
</reference>
<evidence type="ECO:0000313" key="3">
    <source>
        <dbReference type="Proteomes" id="UP000215914"/>
    </source>
</evidence>
<accession>A0A9K3MWH8</accession>
<evidence type="ECO:0000313" key="2">
    <source>
        <dbReference type="EMBL" id="KAF5778281.1"/>
    </source>
</evidence>
<keyword evidence="3" id="KW-1185">Reference proteome</keyword>
<dbReference type="Proteomes" id="UP000215914">
    <property type="component" value="Unassembled WGS sequence"/>
</dbReference>